<protein>
    <recommendedName>
        <fullName evidence="4">Transmembrane protein</fullName>
    </recommendedName>
</protein>
<dbReference type="Proteomes" id="UP000215377">
    <property type="component" value="Unassembled WGS sequence"/>
</dbReference>
<comment type="caution">
    <text evidence="2">The sequence shown here is derived from an EMBL/GenBank/DDBJ whole genome shotgun (WGS) entry which is preliminary data.</text>
</comment>
<dbReference type="OrthoDB" id="7264282at2"/>
<keyword evidence="3" id="KW-1185">Reference proteome</keyword>
<dbReference type="EMBL" id="AQQR01000033">
    <property type="protein sequence ID" value="OWU66987.1"/>
    <property type="molecule type" value="Genomic_DNA"/>
</dbReference>
<proteinExistence type="predicted"/>
<accession>A0A225NAI6</accession>
<feature type="transmembrane region" description="Helical" evidence="1">
    <location>
        <begin position="104"/>
        <end position="130"/>
    </location>
</feature>
<reference evidence="2 3" key="1">
    <citation type="submission" date="2013-04" db="EMBL/GenBank/DDBJ databases">
        <title>Oceanicola sp. 22II1-22F33 Genome Sequencing.</title>
        <authorList>
            <person name="Lai Q."/>
            <person name="Li G."/>
            <person name="Shao Z."/>
        </authorList>
    </citation>
    <scope>NUCLEOTIDE SEQUENCE [LARGE SCALE GENOMIC DNA]</scope>
    <source>
        <strain evidence="2 3">22II1-22F33</strain>
    </source>
</reference>
<keyword evidence="1" id="KW-0812">Transmembrane</keyword>
<dbReference type="RefSeq" id="WP_088652894.1">
    <property type="nucleotide sequence ID" value="NZ_AQQR01000033.1"/>
</dbReference>
<evidence type="ECO:0000313" key="2">
    <source>
        <dbReference type="EMBL" id="OWU66987.1"/>
    </source>
</evidence>
<feature type="transmembrane region" description="Helical" evidence="1">
    <location>
        <begin position="61"/>
        <end position="80"/>
    </location>
</feature>
<name>A0A225NAI6_9RHOB</name>
<evidence type="ECO:0008006" key="4">
    <source>
        <dbReference type="Google" id="ProtNLM"/>
    </source>
</evidence>
<keyword evidence="1" id="KW-0472">Membrane</keyword>
<feature type="transmembrane region" description="Helical" evidence="1">
    <location>
        <begin position="31"/>
        <end position="49"/>
    </location>
</feature>
<keyword evidence="1" id="KW-1133">Transmembrane helix</keyword>
<gene>
    <name evidence="2" type="ORF">ATO3_26860</name>
</gene>
<organism evidence="2 3">
    <name type="scientific">Marinibacterium profundimaris</name>
    <dbReference type="NCBI Taxonomy" id="1679460"/>
    <lineage>
        <taxon>Bacteria</taxon>
        <taxon>Pseudomonadati</taxon>
        <taxon>Pseudomonadota</taxon>
        <taxon>Alphaproteobacteria</taxon>
        <taxon>Rhodobacterales</taxon>
        <taxon>Paracoccaceae</taxon>
        <taxon>Marinibacterium</taxon>
    </lineage>
</organism>
<evidence type="ECO:0000313" key="3">
    <source>
        <dbReference type="Proteomes" id="UP000215377"/>
    </source>
</evidence>
<dbReference type="AlphaFoldDB" id="A0A225NAI6"/>
<sequence length="134" mass="14824">MTEDHAPRPCEDAAEFAEEQSRLWTITLGPLAWALHFVVCYGLVAVTCAKGWDYTAVRSGLLIFSAGALLGVAWIGWRAWHQWNPRKTGDAIDRHGRAEDRHHFLGHAAFLLAIIAFLGVVFVSLPLVMIGGCR</sequence>
<evidence type="ECO:0000256" key="1">
    <source>
        <dbReference type="SAM" id="Phobius"/>
    </source>
</evidence>